<dbReference type="Proteomes" id="UP000051952">
    <property type="component" value="Unassembled WGS sequence"/>
</dbReference>
<feature type="compositionally biased region" description="Polar residues" evidence="1">
    <location>
        <begin position="151"/>
        <end position="163"/>
    </location>
</feature>
<dbReference type="InterPro" id="IPR011992">
    <property type="entry name" value="EF-hand-dom_pair"/>
</dbReference>
<feature type="compositionally biased region" description="Polar residues" evidence="1">
    <location>
        <begin position="174"/>
        <end position="194"/>
    </location>
</feature>
<keyword evidence="4" id="KW-1185">Reference proteome</keyword>
<accession>A0A0S4JBS7</accession>
<dbReference type="SUPFAM" id="SSF47473">
    <property type="entry name" value="EF-hand"/>
    <property type="match status" value="1"/>
</dbReference>
<evidence type="ECO:0000313" key="4">
    <source>
        <dbReference type="Proteomes" id="UP000051952"/>
    </source>
</evidence>
<feature type="region of interest" description="Disordered" evidence="1">
    <location>
        <begin position="104"/>
        <end position="194"/>
    </location>
</feature>
<protein>
    <recommendedName>
        <fullName evidence="2">EF-hand domain-containing protein</fullName>
    </recommendedName>
</protein>
<name>A0A0S4JBS7_BODSA</name>
<feature type="domain" description="EF-hand" evidence="2">
    <location>
        <begin position="213"/>
        <end position="248"/>
    </location>
</feature>
<dbReference type="AlphaFoldDB" id="A0A0S4JBS7"/>
<organism evidence="3 4">
    <name type="scientific">Bodo saltans</name>
    <name type="common">Flagellated protozoan</name>
    <dbReference type="NCBI Taxonomy" id="75058"/>
    <lineage>
        <taxon>Eukaryota</taxon>
        <taxon>Discoba</taxon>
        <taxon>Euglenozoa</taxon>
        <taxon>Kinetoplastea</taxon>
        <taxon>Metakinetoplastina</taxon>
        <taxon>Eubodonida</taxon>
        <taxon>Bodonidae</taxon>
        <taxon>Bodo</taxon>
    </lineage>
</organism>
<dbReference type="InterPro" id="IPR002048">
    <property type="entry name" value="EF_hand_dom"/>
</dbReference>
<dbReference type="VEuPathDB" id="TriTrypDB:BSAL_10790"/>
<reference evidence="4" key="1">
    <citation type="submission" date="2015-09" db="EMBL/GenBank/DDBJ databases">
        <authorList>
            <consortium name="Pathogen Informatics"/>
        </authorList>
    </citation>
    <scope>NUCLEOTIDE SEQUENCE [LARGE SCALE GENOMIC DNA]</scope>
    <source>
        <strain evidence="4">Lake Konstanz</strain>
    </source>
</reference>
<sequence length="289" mass="30201">MGNGAAHHNATVPARMNGAATTTTTSAAARKNSLNALAEAFESTLHTTLRNSFASILDRLGSIEKRVTSVEERIHAHMSSSSHTAAAAASSGAGMTISVRPMSASDTDASALGTPASGPHNTTDVGVGGSGGGATFLPSTPHAPPSASSTFLNHSSAPGSASSHRGGGVAAAANSATSMSITSRPNSGDNNSSYRGATLFPDAAFPEHGNPLFTEQQLEQKFRRYDVDDRGLLTKAQLVHFYRTHNSFSFDETSDDIESELRRFACPRLDDDAVTFNQFCLVALRLAKF</sequence>
<gene>
    <name evidence="3" type="ORF">BSAL_10790</name>
</gene>
<evidence type="ECO:0000259" key="2">
    <source>
        <dbReference type="PROSITE" id="PS50222"/>
    </source>
</evidence>
<evidence type="ECO:0000256" key="1">
    <source>
        <dbReference type="SAM" id="MobiDB-lite"/>
    </source>
</evidence>
<feature type="region of interest" description="Disordered" evidence="1">
    <location>
        <begin position="1"/>
        <end position="25"/>
    </location>
</feature>
<evidence type="ECO:0000313" key="3">
    <source>
        <dbReference type="EMBL" id="CUG87555.1"/>
    </source>
</evidence>
<dbReference type="EMBL" id="CYKH01001541">
    <property type="protein sequence ID" value="CUG87555.1"/>
    <property type="molecule type" value="Genomic_DNA"/>
</dbReference>
<dbReference type="PROSITE" id="PS50222">
    <property type="entry name" value="EF_HAND_2"/>
    <property type="match status" value="1"/>
</dbReference>
<dbReference type="GO" id="GO:0005509">
    <property type="term" value="F:calcium ion binding"/>
    <property type="evidence" value="ECO:0007669"/>
    <property type="project" value="InterPro"/>
</dbReference>
<proteinExistence type="predicted"/>